<proteinExistence type="predicted"/>
<dbReference type="eggNOG" id="COG0145">
    <property type="taxonomic scope" value="Bacteria"/>
</dbReference>
<dbReference type="InterPro" id="IPR008040">
    <property type="entry name" value="Hydant_A_N"/>
</dbReference>
<dbReference type="KEGG" id="dgi:Desgi_3877"/>
<gene>
    <name evidence="4" type="ORF">Desgi_3877</name>
</gene>
<dbReference type="GO" id="GO:0017168">
    <property type="term" value="F:5-oxoprolinase (ATP-hydrolyzing) activity"/>
    <property type="evidence" value="ECO:0007669"/>
    <property type="project" value="TreeGrafter"/>
</dbReference>
<keyword evidence="5" id="KW-1185">Reference proteome</keyword>
<dbReference type="InterPro" id="IPR002821">
    <property type="entry name" value="Hydantoinase_A"/>
</dbReference>
<dbReference type="GO" id="GO:0005829">
    <property type="term" value="C:cytosol"/>
    <property type="evidence" value="ECO:0007669"/>
    <property type="project" value="TreeGrafter"/>
</dbReference>
<dbReference type="HOGENOM" id="CLU_002157_1_2_9"/>
<evidence type="ECO:0000313" key="5">
    <source>
        <dbReference type="Proteomes" id="UP000013520"/>
    </source>
</evidence>
<dbReference type="Pfam" id="PF01968">
    <property type="entry name" value="Hydantoinase_A"/>
    <property type="match status" value="1"/>
</dbReference>
<dbReference type="PANTHER" id="PTHR11365">
    <property type="entry name" value="5-OXOPROLINASE RELATED"/>
    <property type="match status" value="1"/>
</dbReference>
<dbReference type="Pfam" id="PF19278">
    <property type="entry name" value="Hydant_A_C"/>
    <property type="match status" value="1"/>
</dbReference>
<evidence type="ECO:0000259" key="3">
    <source>
        <dbReference type="Pfam" id="PF19278"/>
    </source>
</evidence>
<dbReference type="AlphaFoldDB" id="R4KRI6"/>
<dbReference type="InterPro" id="IPR049517">
    <property type="entry name" value="ACX-like_C"/>
</dbReference>
<dbReference type="PANTHER" id="PTHR11365:SF23">
    <property type="entry name" value="HYPOTHETICAL 5-OXOPROLINASE (EUROFUNG)-RELATED"/>
    <property type="match status" value="1"/>
</dbReference>
<dbReference type="RefSeq" id="WP_006520587.1">
    <property type="nucleotide sequence ID" value="NC_021184.1"/>
</dbReference>
<name>R4KRI6_9FIRM</name>
<accession>R4KRI6</accession>
<dbReference type="SUPFAM" id="SSF53067">
    <property type="entry name" value="Actin-like ATPase domain"/>
    <property type="match status" value="1"/>
</dbReference>
<feature type="domain" description="Hydantoinase A/oxoprolinase" evidence="1">
    <location>
        <begin position="225"/>
        <end position="507"/>
    </location>
</feature>
<dbReference type="InterPro" id="IPR045079">
    <property type="entry name" value="Oxoprolinase-like"/>
</dbReference>
<dbReference type="STRING" id="767817.Desgi_3877"/>
<dbReference type="GO" id="GO:0006749">
    <property type="term" value="P:glutathione metabolic process"/>
    <property type="evidence" value="ECO:0007669"/>
    <property type="project" value="TreeGrafter"/>
</dbReference>
<feature type="domain" description="Acetophenone carboxylase-like C-terminal" evidence="3">
    <location>
        <begin position="523"/>
        <end position="697"/>
    </location>
</feature>
<feature type="domain" description="Hydantoinase/oxoprolinase N-terminal" evidence="2">
    <location>
        <begin position="16"/>
        <end position="204"/>
    </location>
</feature>
<evidence type="ECO:0000259" key="2">
    <source>
        <dbReference type="Pfam" id="PF05378"/>
    </source>
</evidence>
<dbReference type="InterPro" id="IPR043129">
    <property type="entry name" value="ATPase_NBD"/>
</dbReference>
<evidence type="ECO:0000313" key="4">
    <source>
        <dbReference type="EMBL" id="AGL03185.1"/>
    </source>
</evidence>
<dbReference type="EMBL" id="CP003273">
    <property type="protein sequence ID" value="AGL03185.1"/>
    <property type="molecule type" value="Genomic_DNA"/>
</dbReference>
<evidence type="ECO:0000259" key="1">
    <source>
        <dbReference type="Pfam" id="PF01968"/>
    </source>
</evidence>
<organism evidence="4 5">
    <name type="scientific">Desulfoscipio gibsoniae DSM 7213</name>
    <dbReference type="NCBI Taxonomy" id="767817"/>
    <lineage>
        <taxon>Bacteria</taxon>
        <taxon>Bacillati</taxon>
        <taxon>Bacillota</taxon>
        <taxon>Clostridia</taxon>
        <taxon>Eubacteriales</taxon>
        <taxon>Desulfallaceae</taxon>
        <taxon>Desulfoscipio</taxon>
    </lineage>
</organism>
<reference evidence="4 5" key="1">
    <citation type="submission" date="2012-01" db="EMBL/GenBank/DDBJ databases">
        <title>Complete sequence of Desulfotomaculum gibsoniae DSM 7213.</title>
        <authorList>
            <consortium name="US DOE Joint Genome Institute"/>
            <person name="Lucas S."/>
            <person name="Han J."/>
            <person name="Lapidus A."/>
            <person name="Cheng J.-F."/>
            <person name="Goodwin L."/>
            <person name="Pitluck S."/>
            <person name="Peters L."/>
            <person name="Ovchinnikova G."/>
            <person name="Teshima H."/>
            <person name="Detter J.C."/>
            <person name="Han C."/>
            <person name="Tapia R."/>
            <person name="Land M."/>
            <person name="Hauser L."/>
            <person name="Kyrpides N."/>
            <person name="Ivanova N."/>
            <person name="Pagani I."/>
            <person name="Parshina S."/>
            <person name="Plugge C."/>
            <person name="Muyzer G."/>
            <person name="Kuever J."/>
            <person name="Ivanova A."/>
            <person name="Nazina T."/>
            <person name="Klenk H.-P."/>
            <person name="Brambilla E."/>
            <person name="Spring S."/>
            <person name="Stams A.F."/>
            <person name="Woyke T."/>
        </authorList>
    </citation>
    <scope>NUCLEOTIDE SEQUENCE [LARGE SCALE GENOMIC DNA]</scope>
    <source>
        <strain evidence="4 5">DSM 7213</strain>
    </source>
</reference>
<protein>
    <submittedName>
        <fullName evidence="4">N-methylhydantoinase A/acetone carboxylase, beta subunit</fullName>
    </submittedName>
</protein>
<dbReference type="Pfam" id="PF05378">
    <property type="entry name" value="Hydant_A_N"/>
    <property type="match status" value="1"/>
</dbReference>
<dbReference type="Proteomes" id="UP000013520">
    <property type="component" value="Chromosome"/>
</dbReference>
<sequence>MKNEDTHVRKYFFPSIGVDTGGTFTDVVIVDVNGNVAIGKSATTPKKLEDGVLNALKDACEKSNFTLDNVLPRAMSFKQGTTIGTNIMINRNGAKTGLITTKGFEDTLHFQRGGGRVAGLQESEIRHQAVCRKPEPLVPKSLIYGVTERVDCFAKVIIPLNEEEVVAAVKELVGKGVEAIAVCLLWSFANPVHEKRIRQIIKEIAPEVYVQISSEVAPVIKEYGRMNTVAIDTYVGPPMIKWYEILAKEIKSRGHDHELLTMQAWGGVMPYSEMSPIGTINSGPAGGVLATKFLAENLGFKNVVATDVGGTSFEASVIAEWRPVFHHEPLIMRYRVETPMVEIRSIGAGGGTIAWADDSGRLRVGPVSAGADPGPVCYQIGGTQPTVTDADLLLGYLNDDYFLGGKMRLDKAAALEAYKELGTKVGMDPIEAAAGVFDIQNAHMSDMLRGVVTQRGHDPKDFVVFCFGGGGPLHGSSYGKELGFSKIYMFQQSSVFSAYGIALTDIESYVNYFEHHQMPIDPEVLSSIYKELEEKAYAKMAKMGYDRDMVDINREICMKFGRQVHIETIPIDKKDHYTIKDVEKIYNDFLEHYQKVYGEGAGFVEAGVEVLSYVVRPSITSVKPMLPKHALGTKSSKGALKGKRPVYFSEYGEFRETNIYDYDKLTAGNVIEGAGIIETSTTTMLILPSQVATVDEYLNVVIEG</sequence>
<dbReference type="OrthoDB" id="9768323at2"/>